<gene>
    <name evidence="1" type="ORF">BN2614_LOCUS2</name>
</gene>
<dbReference type="Proteomes" id="UP000269945">
    <property type="component" value="Unassembled WGS sequence"/>
</dbReference>
<comment type="caution">
    <text evidence="1">The sequence shown here is derived from an EMBL/GenBank/DDBJ whole genome shotgun (WGS) entry which is preliminary data.</text>
</comment>
<dbReference type="AlphaFoldDB" id="A0A9X9Q077"/>
<evidence type="ECO:0000313" key="2">
    <source>
        <dbReference type="Proteomes" id="UP000269945"/>
    </source>
</evidence>
<evidence type="ECO:0000313" key="1">
    <source>
        <dbReference type="EMBL" id="VCW84262.1"/>
    </source>
</evidence>
<accession>A0A9X9Q077</accession>
<keyword evidence="2" id="KW-1185">Reference proteome</keyword>
<organism evidence="1 2">
    <name type="scientific">Gulo gulo</name>
    <name type="common">Wolverine</name>
    <name type="synonym">Gluton</name>
    <dbReference type="NCBI Taxonomy" id="48420"/>
    <lineage>
        <taxon>Eukaryota</taxon>
        <taxon>Metazoa</taxon>
        <taxon>Chordata</taxon>
        <taxon>Craniata</taxon>
        <taxon>Vertebrata</taxon>
        <taxon>Euteleostomi</taxon>
        <taxon>Mammalia</taxon>
        <taxon>Eutheria</taxon>
        <taxon>Laurasiatheria</taxon>
        <taxon>Carnivora</taxon>
        <taxon>Caniformia</taxon>
        <taxon>Musteloidea</taxon>
        <taxon>Mustelidae</taxon>
        <taxon>Guloninae</taxon>
        <taxon>Gulo</taxon>
    </lineage>
</organism>
<reference evidence="1 2" key="1">
    <citation type="submission" date="2018-10" db="EMBL/GenBank/DDBJ databases">
        <authorList>
            <person name="Ekblom R."/>
            <person name="Jareborg N."/>
        </authorList>
    </citation>
    <scope>NUCLEOTIDE SEQUENCE [LARGE SCALE GENOMIC DNA]</scope>
    <source>
        <tissue evidence="1">Muscle</tissue>
    </source>
</reference>
<dbReference type="EMBL" id="CYRY02013829">
    <property type="protein sequence ID" value="VCW84262.1"/>
    <property type="molecule type" value="Genomic_DNA"/>
</dbReference>
<name>A0A9X9Q077_GULGU</name>
<protein>
    <submittedName>
        <fullName evidence="1">Uncharacterized protein</fullName>
    </submittedName>
</protein>
<sequence>MLSSPQCARYSTISSRNKIMNKNYAYKYLRMSCVFSQGSLEKQSKILHLY</sequence>
<proteinExistence type="predicted"/>
<feature type="non-terminal residue" evidence="1">
    <location>
        <position position="50"/>
    </location>
</feature>